<dbReference type="EMBL" id="BMKM01000001">
    <property type="protein sequence ID" value="GGE11805.1"/>
    <property type="molecule type" value="Genomic_DNA"/>
</dbReference>
<accession>A0A8H9KUI2</accession>
<comment type="caution">
    <text evidence="1">The sequence shown here is derived from an EMBL/GenBank/DDBJ whole genome shotgun (WGS) entry which is preliminary data.</text>
</comment>
<keyword evidence="2" id="KW-1185">Reference proteome</keyword>
<evidence type="ECO:0000313" key="2">
    <source>
        <dbReference type="Proteomes" id="UP000614460"/>
    </source>
</evidence>
<gene>
    <name evidence="1" type="ORF">GCM10011516_06930</name>
</gene>
<protein>
    <submittedName>
        <fullName evidence="1">Uncharacterized protein</fullName>
    </submittedName>
</protein>
<dbReference type="Proteomes" id="UP000614460">
    <property type="component" value="Unassembled WGS sequence"/>
</dbReference>
<proteinExistence type="predicted"/>
<dbReference type="AlphaFoldDB" id="A0A8H9KUI2"/>
<name>A0A8H9KUI2_9SPHI</name>
<reference evidence="1" key="2">
    <citation type="submission" date="2020-09" db="EMBL/GenBank/DDBJ databases">
        <authorList>
            <person name="Sun Q."/>
            <person name="Zhou Y."/>
        </authorList>
    </citation>
    <scope>NUCLEOTIDE SEQUENCE</scope>
    <source>
        <strain evidence="1">CGMCC 1.15966</strain>
    </source>
</reference>
<evidence type="ECO:0000313" key="1">
    <source>
        <dbReference type="EMBL" id="GGE11805.1"/>
    </source>
</evidence>
<reference evidence="1" key="1">
    <citation type="journal article" date="2014" name="Int. J. Syst. Evol. Microbiol.">
        <title>Complete genome sequence of Corynebacterium casei LMG S-19264T (=DSM 44701T), isolated from a smear-ripened cheese.</title>
        <authorList>
            <consortium name="US DOE Joint Genome Institute (JGI-PGF)"/>
            <person name="Walter F."/>
            <person name="Albersmeier A."/>
            <person name="Kalinowski J."/>
            <person name="Ruckert C."/>
        </authorList>
    </citation>
    <scope>NUCLEOTIDE SEQUENCE</scope>
    <source>
        <strain evidence="1">CGMCC 1.15966</strain>
    </source>
</reference>
<organism evidence="1 2">
    <name type="scientific">Sphingobacterium cellulitidis</name>
    <dbReference type="NCBI Taxonomy" id="1768011"/>
    <lineage>
        <taxon>Bacteria</taxon>
        <taxon>Pseudomonadati</taxon>
        <taxon>Bacteroidota</taxon>
        <taxon>Sphingobacteriia</taxon>
        <taxon>Sphingobacteriales</taxon>
        <taxon>Sphingobacteriaceae</taxon>
        <taxon>Sphingobacterium</taxon>
    </lineage>
</organism>
<sequence>MGSIEIALFQFFEAKGMATKRLKGYLPLKANKEDKGSLDSKLIVLNSVNSLNPQFPDLYLIEGPIEW</sequence>